<proteinExistence type="predicted"/>
<reference evidence="1 2" key="1">
    <citation type="submission" date="2018-06" db="EMBL/GenBank/DDBJ databases">
        <title>Comparative genomics reveals the genomic features of Rhizophagus irregularis, R. cerebriforme, R. diaphanum and Gigaspora rosea, and their symbiotic lifestyle signature.</title>
        <authorList>
            <person name="Morin E."/>
            <person name="San Clemente H."/>
            <person name="Chen E.C.H."/>
            <person name="De La Providencia I."/>
            <person name="Hainaut M."/>
            <person name="Kuo A."/>
            <person name="Kohler A."/>
            <person name="Murat C."/>
            <person name="Tang N."/>
            <person name="Roy S."/>
            <person name="Loubradou J."/>
            <person name="Henrissat B."/>
            <person name="Grigoriev I.V."/>
            <person name="Corradi N."/>
            <person name="Roux C."/>
            <person name="Martin F.M."/>
        </authorList>
    </citation>
    <scope>NUCLEOTIDE SEQUENCE [LARGE SCALE GENOMIC DNA]</scope>
    <source>
        <strain evidence="1 2">DAOM 194757</strain>
    </source>
</reference>
<dbReference type="OrthoDB" id="2333208at2759"/>
<dbReference type="Proteomes" id="UP000266673">
    <property type="component" value="Unassembled WGS sequence"/>
</dbReference>
<name>A0A397UXL1_9GLOM</name>
<accession>A0A397UXL1</accession>
<dbReference type="EMBL" id="QKWP01000841">
    <property type="protein sequence ID" value="RIB14341.1"/>
    <property type="molecule type" value="Genomic_DNA"/>
</dbReference>
<comment type="caution">
    <text evidence="1">The sequence shown here is derived from an EMBL/GenBank/DDBJ whole genome shotgun (WGS) entry which is preliminary data.</text>
</comment>
<keyword evidence="2" id="KW-1185">Reference proteome</keyword>
<organism evidence="1 2">
    <name type="scientific">Gigaspora rosea</name>
    <dbReference type="NCBI Taxonomy" id="44941"/>
    <lineage>
        <taxon>Eukaryota</taxon>
        <taxon>Fungi</taxon>
        <taxon>Fungi incertae sedis</taxon>
        <taxon>Mucoromycota</taxon>
        <taxon>Glomeromycotina</taxon>
        <taxon>Glomeromycetes</taxon>
        <taxon>Diversisporales</taxon>
        <taxon>Gigasporaceae</taxon>
        <taxon>Gigaspora</taxon>
    </lineage>
</organism>
<evidence type="ECO:0000313" key="1">
    <source>
        <dbReference type="EMBL" id="RIB14341.1"/>
    </source>
</evidence>
<evidence type="ECO:0000313" key="2">
    <source>
        <dbReference type="Proteomes" id="UP000266673"/>
    </source>
</evidence>
<dbReference type="AlphaFoldDB" id="A0A397UXL1"/>
<gene>
    <name evidence="1" type="ORF">C2G38_2195439</name>
</gene>
<protein>
    <submittedName>
        <fullName evidence="1">Uncharacterized protein</fullName>
    </submittedName>
</protein>
<sequence length="169" mass="19839">MQTKVLNLPKRIKGDIILFIDGWVKIQKNTGLQAVFLPDQKVYFNIFEGYIHCYNKRTGVSRCIFRGSTGYQELSFLMIRAKEEAAIATVKNSKKQVRKLSYPREEWISVKKILNMEDNTSETWYWACDSDMIIQEWISGNANIDYRIKELNGFRYTKENLGPYFLRTG</sequence>